<comment type="similarity">
    <text evidence="5">Belongs to the bacterial ribosomal protein bL25 family. CTC subfamily.</text>
</comment>
<keyword evidence="10" id="KW-1185">Reference proteome</keyword>
<feature type="domain" description="Large ribosomal subunit protein bL25 L25" evidence="7">
    <location>
        <begin position="7"/>
        <end position="94"/>
    </location>
</feature>
<dbReference type="PANTHER" id="PTHR33284:SF1">
    <property type="entry name" value="RIBOSOMAL PROTEIN L25_GLN-TRNA SYNTHETASE, ANTI-CODON-BINDING DOMAIN-CONTAINING PROTEIN"/>
    <property type="match status" value="1"/>
</dbReference>
<dbReference type="InterPro" id="IPR020056">
    <property type="entry name" value="Rbsml_bL25/Gln-tRNA_synth_N"/>
</dbReference>
<feature type="compositionally biased region" description="Acidic residues" evidence="6">
    <location>
        <begin position="189"/>
        <end position="201"/>
    </location>
</feature>
<comment type="function">
    <text evidence="5">This is one of the proteins that binds to the 5S RNA in the ribosome where it forms part of the central protuberance.</text>
</comment>
<evidence type="ECO:0000256" key="3">
    <source>
        <dbReference type="ARBA" id="ARBA00022980"/>
    </source>
</evidence>
<keyword evidence="1 5" id="KW-0699">rRNA-binding</keyword>
<dbReference type="InterPro" id="IPR020930">
    <property type="entry name" value="Ribosomal_uL5_bac-type"/>
</dbReference>
<dbReference type="GO" id="GO:0005840">
    <property type="term" value="C:ribosome"/>
    <property type="evidence" value="ECO:0007669"/>
    <property type="project" value="UniProtKB-KW"/>
</dbReference>
<name>A0ABT3W9I8_9PROT</name>
<comment type="subunit">
    <text evidence="5">Part of the 50S ribosomal subunit; part of the 5S rRNA/L5/L18/L25 subcomplex. Contacts the 5S rRNA. Binds to the 5S rRNA independently of L5 and L18.</text>
</comment>
<protein>
    <recommendedName>
        <fullName evidence="5">Large ribosomal subunit protein bL25</fullName>
    </recommendedName>
    <alternativeName>
        <fullName evidence="5">General stress protein CTC</fullName>
    </alternativeName>
</protein>
<reference evidence="9 10" key="1">
    <citation type="submission" date="2022-07" db="EMBL/GenBank/DDBJ databases">
        <title>Bombella genomes.</title>
        <authorList>
            <person name="Harer L."/>
            <person name="Styblova S."/>
            <person name="Ehrmann M."/>
        </authorList>
    </citation>
    <scope>NUCLEOTIDE SEQUENCE [LARGE SCALE GENOMIC DNA]</scope>
    <source>
        <strain evidence="9 10">TMW 2.2558</strain>
    </source>
</reference>
<dbReference type="Gene3D" id="2.170.120.20">
    <property type="entry name" value="Ribosomal protein L25, beta domain"/>
    <property type="match status" value="1"/>
</dbReference>
<dbReference type="Pfam" id="PF01386">
    <property type="entry name" value="Ribosomal_L25p"/>
    <property type="match status" value="1"/>
</dbReference>
<evidence type="ECO:0000259" key="8">
    <source>
        <dbReference type="Pfam" id="PF14693"/>
    </source>
</evidence>
<proteinExistence type="inferred from homology"/>
<dbReference type="InterPro" id="IPR029751">
    <property type="entry name" value="Ribosomal_L25_dom"/>
</dbReference>
<dbReference type="HAMAP" id="MF_01334">
    <property type="entry name" value="Ribosomal_bL25_CTC"/>
    <property type="match status" value="1"/>
</dbReference>
<dbReference type="Gene3D" id="2.40.240.10">
    <property type="entry name" value="Ribosomal Protein L25, Chain P"/>
    <property type="match status" value="1"/>
</dbReference>
<evidence type="ECO:0000256" key="2">
    <source>
        <dbReference type="ARBA" id="ARBA00022884"/>
    </source>
</evidence>
<feature type="domain" description="Large ribosomal subunit protein bL25 beta" evidence="8">
    <location>
        <begin position="103"/>
        <end position="187"/>
    </location>
</feature>
<evidence type="ECO:0000313" key="9">
    <source>
        <dbReference type="EMBL" id="MCX5614462.1"/>
    </source>
</evidence>
<dbReference type="Proteomes" id="UP001165648">
    <property type="component" value="Unassembled WGS sequence"/>
</dbReference>
<accession>A0ABT3W9I8</accession>
<dbReference type="Pfam" id="PF14693">
    <property type="entry name" value="Ribosomal_TL5_C"/>
    <property type="match status" value="1"/>
</dbReference>
<keyword evidence="4 5" id="KW-0687">Ribonucleoprotein</keyword>
<dbReference type="InterPro" id="IPR011035">
    <property type="entry name" value="Ribosomal_bL25/Gln-tRNA_synth"/>
</dbReference>
<dbReference type="EMBL" id="JANIDW010000002">
    <property type="protein sequence ID" value="MCX5614462.1"/>
    <property type="molecule type" value="Genomic_DNA"/>
</dbReference>
<dbReference type="InterPro" id="IPR020057">
    <property type="entry name" value="Ribosomal_bL25_b-dom"/>
</dbReference>
<keyword evidence="3 5" id="KW-0689">Ribosomal protein</keyword>
<dbReference type="CDD" id="cd00495">
    <property type="entry name" value="Ribosomal_L25_TL5_CTC"/>
    <property type="match status" value="1"/>
</dbReference>
<evidence type="ECO:0000256" key="5">
    <source>
        <dbReference type="HAMAP-Rule" id="MF_01334"/>
    </source>
</evidence>
<evidence type="ECO:0000256" key="4">
    <source>
        <dbReference type="ARBA" id="ARBA00023274"/>
    </source>
</evidence>
<evidence type="ECO:0000256" key="6">
    <source>
        <dbReference type="SAM" id="MobiDB-lite"/>
    </source>
</evidence>
<comment type="caution">
    <text evidence="9">The sequence shown here is derived from an EMBL/GenBank/DDBJ whole genome shotgun (WGS) entry which is preliminary data.</text>
</comment>
<evidence type="ECO:0000313" key="10">
    <source>
        <dbReference type="Proteomes" id="UP001165648"/>
    </source>
</evidence>
<gene>
    <name evidence="5" type="primary">rplY</name>
    <name evidence="5" type="synonym">ctc</name>
    <name evidence="9" type="ORF">NQF64_04285</name>
</gene>
<dbReference type="NCBIfam" id="TIGR00731">
    <property type="entry name" value="bL25_bact_ctc"/>
    <property type="match status" value="1"/>
</dbReference>
<sequence length="209" mass="22766">MAKITTLEISQRAKAGKGAARATRREGLVPGVVYGGKKEPALVSIDPRIIMKELHRGSWQSRLYQFNIGGEQVHALIRDIQFHPVSDAPIHIDFLRLVPGQSVHVQVGITFTGEEDAPGIKRGGVLNIARHSVDVEVPVENIPEHFTVDLSKLDINDNVRWDDLQGTEHATPTLHIPNFVIASIAPPTVDEEPEDTAEGEGEAAAAESK</sequence>
<dbReference type="InterPro" id="IPR037121">
    <property type="entry name" value="Ribosomal_bL25_C"/>
</dbReference>
<dbReference type="InterPro" id="IPR001021">
    <property type="entry name" value="Ribosomal_bL25_long"/>
</dbReference>
<dbReference type="PANTHER" id="PTHR33284">
    <property type="entry name" value="RIBOSOMAL PROTEIN L25/GLN-TRNA SYNTHETASE, ANTI-CODON-BINDING DOMAIN-CONTAINING PROTEIN"/>
    <property type="match status" value="1"/>
</dbReference>
<keyword evidence="2 5" id="KW-0694">RNA-binding</keyword>
<dbReference type="RefSeq" id="WP_099026658.1">
    <property type="nucleotide sequence ID" value="NZ_JANIDW010000002.1"/>
</dbReference>
<feature type="region of interest" description="Disordered" evidence="6">
    <location>
        <begin position="188"/>
        <end position="209"/>
    </location>
</feature>
<dbReference type="NCBIfam" id="NF004128">
    <property type="entry name" value="PRK05618.1-2"/>
    <property type="match status" value="1"/>
</dbReference>
<evidence type="ECO:0000259" key="7">
    <source>
        <dbReference type="Pfam" id="PF01386"/>
    </source>
</evidence>
<organism evidence="9 10">
    <name type="scientific">Bombella saccharophila</name>
    <dbReference type="NCBI Taxonomy" id="2967338"/>
    <lineage>
        <taxon>Bacteria</taxon>
        <taxon>Pseudomonadati</taxon>
        <taxon>Pseudomonadota</taxon>
        <taxon>Alphaproteobacteria</taxon>
        <taxon>Acetobacterales</taxon>
        <taxon>Acetobacteraceae</taxon>
        <taxon>Bombella</taxon>
    </lineage>
</organism>
<evidence type="ECO:0000256" key="1">
    <source>
        <dbReference type="ARBA" id="ARBA00022730"/>
    </source>
</evidence>
<dbReference type="SUPFAM" id="SSF50715">
    <property type="entry name" value="Ribosomal protein L25-like"/>
    <property type="match status" value="1"/>
</dbReference>